<evidence type="ECO:0000259" key="4">
    <source>
        <dbReference type="Pfam" id="PF00694"/>
    </source>
</evidence>
<name>H2J6S2_MARPK</name>
<dbReference type="InterPro" id="IPR015928">
    <property type="entry name" value="Aconitase/3IPM_dehydase_swvl"/>
</dbReference>
<accession>H2J6S2</accession>
<comment type="similarity">
    <text evidence="1 3">Belongs to the LeuD family. LeuD type 2 subfamily.</text>
</comment>
<dbReference type="Gene3D" id="3.20.19.10">
    <property type="entry name" value="Aconitase, domain 4"/>
    <property type="match status" value="1"/>
</dbReference>
<dbReference type="EC" id="4.2.1.33" evidence="3"/>
<dbReference type="CDD" id="cd01577">
    <property type="entry name" value="IPMI_Swivel"/>
    <property type="match status" value="1"/>
</dbReference>
<dbReference type="UniPathway" id="UPA00048">
    <property type="reaction ID" value="UER00071"/>
</dbReference>
<keyword evidence="2 3" id="KW-0456">Lyase</keyword>
<dbReference type="PANTHER" id="PTHR43345">
    <property type="entry name" value="3-ISOPROPYLMALATE DEHYDRATASE SMALL SUBUNIT 2-RELATED-RELATED"/>
    <property type="match status" value="1"/>
</dbReference>
<dbReference type="STRING" id="443254.Marpi_1975"/>
<keyword evidence="3" id="KW-0028">Amino-acid biosynthesis</keyword>
<dbReference type="GO" id="GO:0009098">
    <property type="term" value="P:L-leucine biosynthetic process"/>
    <property type="evidence" value="ECO:0007669"/>
    <property type="project" value="UniProtKB-UniRule"/>
</dbReference>
<proteinExistence type="inferred from homology"/>
<dbReference type="KEGG" id="mpz:Marpi_1975"/>
<dbReference type="InterPro" id="IPR050075">
    <property type="entry name" value="LeuD"/>
</dbReference>
<organism evidence="5 6">
    <name type="scientific">Marinitoga piezophila (strain DSM 14283 / JCM 11233 / KA3)</name>
    <dbReference type="NCBI Taxonomy" id="443254"/>
    <lineage>
        <taxon>Bacteria</taxon>
        <taxon>Thermotogati</taxon>
        <taxon>Thermotogota</taxon>
        <taxon>Thermotogae</taxon>
        <taxon>Petrotogales</taxon>
        <taxon>Petrotogaceae</taxon>
        <taxon>Marinitoga</taxon>
    </lineage>
</organism>
<gene>
    <name evidence="3" type="primary">leuD</name>
    <name evidence="5" type="ordered locus">Marpi_1975</name>
</gene>
<dbReference type="eggNOG" id="COG0066">
    <property type="taxonomic scope" value="Bacteria"/>
</dbReference>
<dbReference type="HAMAP" id="MF_01032">
    <property type="entry name" value="LeuD_type2"/>
    <property type="match status" value="1"/>
</dbReference>
<dbReference type="InterPro" id="IPR011827">
    <property type="entry name" value="LeuD_type2/HacB/DmdB"/>
</dbReference>
<comment type="subunit">
    <text evidence="3">Heterodimer of LeuC and LeuD.</text>
</comment>
<dbReference type="Pfam" id="PF00694">
    <property type="entry name" value="Aconitase_C"/>
    <property type="match status" value="1"/>
</dbReference>
<dbReference type="SUPFAM" id="SSF52016">
    <property type="entry name" value="LeuD/IlvD-like"/>
    <property type="match status" value="1"/>
</dbReference>
<evidence type="ECO:0000256" key="3">
    <source>
        <dbReference type="HAMAP-Rule" id="MF_01032"/>
    </source>
</evidence>
<comment type="pathway">
    <text evidence="3">Amino-acid biosynthesis; L-leucine biosynthesis; L-leucine from 3-methyl-2-oxobutanoate: step 2/4.</text>
</comment>
<comment type="function">
    <text evidence="3">Catalyzes the isomerization between 2-isopropylmalate and 3-isopropylmalate, via the formation of 2-isopropylmaleate.</text>
</comment>
<keyword evidence="6" id="KW-1185">Reference proteome</keyword>
<dbReference type="InterPro" id="IPR000573">
    <property type="entry name" value="AconitaseA/IPMdHydase_ssu_swvl"/>
</dbReference>
<keyword evidence="3" id="KW-0100">Branched-chain amino acid biosynthesis</keyword>
<dbReference type="Proteomes" id="UP000007161">
    <property type="component" value="Chromosome"/>
</dbReference>
<sequence length="166" mass="18728">MIFKGKVWKFGDNISTDHIAPGRYFHLRSNLPELAKHVLEDAREDFAKSVEKGDIIIGGNNFGLGSSREHAPRIIKVAGVSCVIAKSFARIFYRNSINIGLPVIELKEVDEFNEGDIIKVDTKLGVIENITQDKKYHFIPFPEFVNKILEIGGIDEYIKKYGDYGV</sequence>
<dbReference type="PANTHER" id="PTHR43345:SF2">
    <property type="entry name" value="3-ISOPROPYLMALATE DEHYDRATASE SMALL SUBUNIT 1"/>
    <property type="match status" value="1"/>
</dbReference>
<feature type="domain" description="Aconitase A/isopropylmalate dehydratase small subunit swivel" evidence="4">
    <location>
        <begin position="52"/>
        <end position="107"/>
    </location>
</feature>
<dbReference type="GO" id="GO:0003861">
    <property type="term" value="F:3-isopropylmalate dehydratase activity"/>
    <property type="evidence" value="ECO:0007669"/>
    <property type="project" value="UniProtKB-UniRule"/>
</dbReference>
<dbReference type="HOGENOM" id="CLU_081378_1_1_0"/>
<evidence type="ECO:0000313" key="6">
    <source>
        <dbReference type="Proteomes" id="UP000007161"/>
    </source>
</evidence>
<protein>
    <recommendedName>
        <fullName evidence="3">3-isopropylmalate dehydratase small subunit</fullName>
        <ecNumber evidence="3">4.2.1.33</ecNumber>
    </recommendedName>
    <alternativeName>
        <fullName evidence="3">Alpha-IPM isomerase</fullName>
        <shortName evidence="3">IPMI</shortName>
    </alternativeName>
    <alternativeName>
        <fullName evidence="3">Isopropylmalate isomerase</fullName>
    </alternativeName>
</protein>
<comment type="catalytic activity">
    <reaction evidence="3">
        <text>(2R,3S)-3-isopropylmalate = (2S)-2-isopropylmalate</text>
        <dbReference type="Rhea" id="RHEA:32287"/>
        <dbReference type="ChEBI" id="CHEBI:1178"/>
        <dbReference type="ChEBI" id="CHEBI:35121"/>
        <dbReference type="EC" id="4.2.1.33"/>
    </reaction>
</comment>
<dbReference type="NCBIfam" id="TIGR02087">
    <property type="entry name" value="LEUD_arch"/>
    <property type="match status" value="1"/>
</dbReference>
<dbReference type="InterPro" id="IPR033940">
    <property type="entry name" value="IPMI_Swivel"/>
</dbReference>
<reference evidence="6" key="2">
    <citation type="submission" date="2012-01" db="EMBL/GenBank/DDBJ databases">
        <title>Complete sequence of chromosome of Marinitoga piezophila KA3.</title>
        <authorList>
            <person name="Lucas S."/>
            <person name="Han J."/>
            <person name="Lapidus A."/>
            <person name="Cheng J.-F."/>
            <person name="Goodwin L."/>
            <person name="Pitluck S."/>
            <person name="Peters L."/>
            <person name="Mikhailova N."/>
            <person name="Teshima H."/>
            <person name="Detter J.C."/>
            <person name="Han C."/>
            <person name="Tapia R."/>
            <person name="Land M."/>
            <person name="Hauser L."/>
            <person name="Kyrpides N."/>
            <person name="Ivanova N."/>
            <person name="Pagani I."/>
            <person name="Jebbar M."/>
            <person name="Vannier P."/>
            <person name="Oger P."/>
            <person name="Cario A."/>
            <person name="Bartlett D."/>
            <person name="Noll K.M."/>
            <person name="Woyke T."/>
        </authorList>
    </citation>
    <scope>NUCLEOTIDE SEQUENCE [LARGE SCALE GENOMIC DNA]</scope>
    <source>
        <strain evidence="6">DSM 14283 / JCM 11233 / KA3</strain>
    </source>
</reference>
<evidence type="ECO:0000256" key="1">
    <source>
        <dbReference type="ARBA" id="ARBA00009869"/>
    </source>
</evidence>
<evidence type="ECO:0000256" key="2">
    <source>
        <dbReference type="ARBA" id="ARBA00023239"/>
    </source>
</evidence>
<reference evidence="5 6" key="1">
    <citation type="journal article" date="2012" name="J. Bacteriol.">
        <title>Complete Genome Sequence of the Thermophilic, Piezophilic, Heterotrophic Bacterium Marinitoga piezophila KA3.</title>
        <authorList>
            <person name="Lucas S."/>
            <person name="Han J."/>
            <person name="Lapidus A."/>
            <person name="Cheng J.F."/>
            <person name="Goodwin L.A."/>
            <person name="Pitluck S."/>
            <person name="Peters L."/>
            <person name="Mikhailova N."/>
            <person name="Teshima H."/>
            <person name="Detter J.C."/>
            <person name="Han C."/>
            <person name="Tapia R."/>
            <person name="Land M."/>
            <person name="Hauser L."/>
            <person name="Kyrpides N.C."/>
            <person name="Ivanova N."/>
            <person name="Pagani I."/>
            <person name="Vannier P."/>
            <person name="Oger P."/>
            <person name="Bartlett D.H."/>
            <person name="Noll K.M."/>
            <person name="Woyke T."/>
            <person name="Jebbar M."/>
        </authorList>
    </citation>
    <scope>NUCLEOTIDE SEQUENCE [LARGE SCALE GENOMIC DNA]</scope>
    <source>
        <strain evidence="6">DSM 14283 / JCM 11233 / KA3</strain>
    </source>
</reference>
<dbReference type="AlphaFoldDB" id="H2J6S2"/>
<evidence type="ECO:0000313" key="5">
    <source>
        <dbReference type="EMBL" id="AEX86353.1"/>
    </source>
</evidence>
<dbReference type="EMBL" id="CP003257">
    <property type="protein sequence ID" value="AEX86353.1"/>
    <property type="molecule type" value="Genomic_DNA"/>
</dbReference>
<keyword evidence="3" id="KW-0432">Leucine biosynthesis</keyword>